<reference evidence="7" key="2">
    <citation type="submission" date="2025-08" db="UniProtKB">
        <authorList>
            <consortium name="RefSeq"/>
        </authorList>
    </citation>
    <scope>IDENTIFICATION</scope>
    <source>
        <tissue evidence="7">Young leaves</tissue>
    </source>
</reference>
<dbReference type="OrthoDB" id="1866975at2759"/>
<feature type="signal peptide" evidence="4">
    <location>
        <begin position="1"/>
        <end position="22"/>
    </location>
</feature>
<sequence length="185" mass="20263">MAFFSYVSSVIVLLFVLNLSSPLFIHEAKNLVVANTNLIQSLCNYSETPQTCNKCVQSCNASEKADGVQIATIILNCIKDEATTLALNVTNLASISDGDLKTLCQTCAKDYGYSIPKEIDSAKQSLQIQQYEKAESFVVSALDIDIDCQKKLKSFGPNKVPSDIFNVTTAYEELSEAACRIIEKL</sequence>
<evidence type="ECO:0000259" key="5">
    <source>
        <dbReference type="Pfam" id="PF04043"/>
    </source>
</evidence>
<dbReference type="RefSeq" id="XP_027342996.1">
    <property type="nucleotide sequence ID" value="XM_027487195.1"/>
</dbReference>
<evidence type="ECO:0000256" key="3">
    <source>
        <dbReference type="ARBA" id="ARBA00038471"/>
    </source>
</evidence>
<dbReference type="GO" id="GO:0004857">
    <property type="term" value="F:enzyme inhibitor activity"/>
    <property type="evidence" value="ECO:0007669"/>
    <property type="project" value="InterPro"/>
</dbReference>
<evidence type="ECO:0000256" key="2">
    <source>
        <dbReference type="ARBA" id="ARBA00023157"/>
    </source>
</evidence>
<comment type="similarity">
    <text evidence="3">Belongs to the PMEI family.</text>
</comment>
<dbReference type="GeneID" id="113855556"/>
<dbReference type="PANTHER" id="PTHR36710:SF18">
    <property type="entry name" value="PECTINESTERASE INHIBITOR 5-RELATED"/>
    <property type="match status" value="1"/>
</dbReference>
<evidence type="ECO:0000313" key="7">
    <source>
        <dbReference type="RefSeq" id="XP_027342996.1"/>
    </source>
</evidence>
<dbReference type="InterPro" id="IPR052421">
    <property type="entry name" value="PCW_Enzyme_Inhibitor"/>
</dbReference>
<reference evidence="6" key="1">
    <citation type="journal article" date="2019" name="Toxins">
        <title>Detection of Abrin-Like and Prepropulchellin-Like Toxin Genes and Transcripts Using Whole Genome Sequencing and Full-Length Transcript Sequencing of Abrus precatorius.</title>
        <authorList>
            <person name="Hovde B.T."/>
            <person name="Daligault H.E."/>
            <person name="Hanschen E.R."/>
            <person name="Kunde Y.A."/>
            <person name="Johnson M.B."/>
            <person name="Starkenburg S.R."/>
            <person name="Johnson S.L."/>
        </authorList>
    </citation>
    <scope>NUCLEOTIDE SEQUENCE [LARGE SCALE GENOMIC DNA]</scope>
</reference>
<dbReference type="SUPFAM" id="SSF101148">
    <property type="entry name" value="Plant invertase/pectin methylesterase inhibitor"/>
    <property type="match status" value="1"/>
</dbReference>
<evidence type="ECO:0000256" key="4">
    <source>
        <dbReference type="SAM" id="SignalP"/>
    </source>
</evidence>
<keyword evidence="2" id="KW-1015">Disulfide bond</keyword>
<dbReference type="Pfam" id="PF04043">
    <property type="entry name" value="PMEI"/>
    <property type="match status" value="1"/>
</dbReference>
<organism evidence="6 7">
    <name type="scientific">Abrus precatorius</name>
    <name type="common">Indian licorice</name>
    <name type="synonym">Glycine abrus</name>
    <dbReference type="NCBI Taxonomy" id="3816"/>
    <lineage>
        <taxon>Eukaryota</taxon>
        <taxon>Viridiplantae</taxon>
        <taxon>Streptophyta</taxon>
        <taxon>Embryophyta</taxon>
        <taxon>Tracheophyta</taxon>
        <taxon>Spermatophyta</taxon>
        <taxon>Magnoliopsida</taxon>
        <taxon>eudicotyledons</taxon>
        <taxon>Gunneridae</taxon>
        <taxon>Pentapetalae</taxon>
        <taxon>rosids</taxon>
        <taxon>fabids</taxon>
        <taxon>Fabales</taxon>
        <taxon>Fabaceae</taxon>
        <taxon>Papilionoideae</taxon>
        <taxon>50 kb inversion clade</taxon>
        <taxon>NPAAA clade</taxon>
        <taxon>indigoferoid/millettioid clade</taxon>
        <taxon>Abreae</taxon>
        <taxon>Abrus</taxon>
    </lineage>
</organism>
<dbReference type="KEGG" id="aprc:113855556"/>
<dbReference type="PANTHER" id="PTHR36710">
    <property type="entry name" value="PECTINESTERASE INHIBITOR-LIKE"/>
    <property type="match status" value="1"/>
</dbReference>
<evidence type="ECO:0000313" key="6">
    <source>
        <dbReference type="Proteomes" id="UP000694853"/>
    </source>
</evidence>
<dbReference type="InterPro" id="IPR035513">
    <property type="entry name" value="Invertase/methylesterase_inhib"/>
</dbReference>
<feature type="domain" description="Pectinesterase inhibitor" evidence="5">
    <location>
        <begin position="37"/>
        <end position="156"/>
    </location>
</feature>
<keyword evidence="1 4" id="KW-0732">Signal</keyword>
<dbReference type="AlphaFoldDB" id="A0A8B8KGV9"/>
<protein>
    <submittedName>
        <fullName evidence="7">Uncharacterized protein LOC113855556</fullName>
    </submittedName>
</protein>
<keyword evidence="6" id="KW-1185">Reference proteome</keyword>
<accession>A0A8B8KGV9</accession>
<feature type="chain" id="PRO_5034794434" evidence="4">
    <location>
        <begin position="23"/>
        <end position="185"/>
    </location>
</feature>
<dbReference type="NCBIfam" id="TIGR01614">
    <property type="entry name" value="PME_inhib"/>
    <property type="match status" value="1"/>
</dbReference>
<proteinExistence type="inferred from homology"/>
<dbReference type="InterPro" id="IPR006501">
    <property type="entry name" value="Pectinesterase_inhib_dom"/>
</dbReference>
<evidence type="ECO:0000256" key="1">
    <source>
        <dbReference type="ARBA" id="ARBA00022729"/>
    </source>
</evidence>
<name>A0A8B8KGV9_ABRPR</name>
<dbReference type="Proteomes" id="UP000694853">
    <property type="component" value="Unplaced"/>
</dbReference>
<dbReference type="Gene3D" id="1.20.140.40">
    <property type="entry name" value="Invertase/pectin methylesterase inhibitor family protein"/>
    <property type="match status" value="1"/>
</dbReference>
<gene>
    <name evidence="7" type="primary">LOC113855556</name>
</gene>